<evidence type="ECO:0000313" key="3">
    <source>
        <dbReference type="Proteomes" id="UP001341840"/>
    </source>
</evidence>
<name>A0ABU6YPH6_9FABA</name>
<feature type="compositionally biased region" description="Polar residues" evidence="1">
    <location>
        <begin position="1"/>
        <end position="17"/>
    </location>
</feature>
<protein>
    <submittedName>
        <fullName evidence="2">Uncharacterized protein</fullName>
    </submittedName>
</protein>
<organism evidence="2 3">
    <name type="scientific">Stylosanthes scabra</name>
    <dbReference type="NCBI Taxonomy" id="79078"/>
    <lineage>
        <taxon>Eukaryota</taxon>
        <taxon>Viridiplantae</taxon>
        <taxon>Streptophyta</taxon>
        <taxon>Embryophyta</taxon>
        <taxon>Tracheophyta</taxon>
        <taxon>Spermatophyta</taxon>
        <taxon>Magnoliopsida</taxon>
        <taxon>eudicotyledons</taxon>
        <taxon>Gunneridae</taxon>
        <taxon>Pentapetalae</taxon>
        <taxon>rosids</taxon>
        <taxon>fabids</taxon>
        <taxon>Fabales</taxon>
        <taxon>Fabaceae</taxon>
        <taxon>Papilionoideae</taxon>
        <taxon>50 kb inversion clade</taxon>
        <taxon>dalbergioids sensu lato</taxon>
        <taxon>Dalbergieae</taxon>
        <taxon>Pterocarpus clade</taxon>
        <taxon>Stylosanthes</taxon>
    </lineage>
</organism>
<comment type="caution">
    <text evidence="2">The sequence shown here is derived from an EMBL/GenBank/DDBJ whole genome shotgun (WGS) entry which is preliminary data.</text>
</comment>
<dbReference type="Proteomes" id="UP001341840">
    <property type="component" value="Unassembled WGS sequence"/>
</dbReference>
<accession>A0ABU6YPH6</accession>
<gene>
    <name evidence="2" type="ORF">PIB30_072024</name>
</gene>
<feature type="region of interest" description="Disordered" evidence="1">
    <location>
        <begin position="1"/>
        <end position="33"/>
    </location>
</feature>
<proteinExistence type="predicted"/>
<sequence length="206" mass="22303">MFNVQNPSRVDSSSSESILRVSDKGGLQADDPTYSNSGLSDIVSDKGSAFGSMARLTIMYMIEKRNETPKYMMMIKKNVNVRGIERGVLGKLRPIVMPDIYWIGWVGYDNRPDELILAIGIGMHHLQSLYRTENPVVWILTPYCSHVFQTAGGGGGSGCGRGSGAPADYDKLPPAAVMLPRASTHNWKTEEGGLASGGGGHGGWRK</sequence>
<evidence type="ECO:0000256" key="1">
    <source>
        <dbReference type="SAM" id="MobiDB-lite"/>
    </source>
</evidence>
<evidence type="ECO:0000313" key="2">
    <source>
        <dbReference type="EMBL" id="MED6211265.1"/>
    </source>
</evidence>
<keyword evidence="3" id="KW-1185">Reference proteome</keyword>
<dbReference type="EMBL" id="JASCZI010242499">
    <property type="protein sequence ID" value="MED6211265.1"/>
    <property type="molecule type" value="Genomic_DNA"/>
</dbReference>
<reference evidence="2 3" key="1">
    <citation type="journal article" date="2023" name="Plants (Basel)">
        <title>Bridging the Gap: Combining Genomics and Transcriptomics Approaches to Understand Stylosanthes scabra, an Orphan Legume from the Brazilian Caatinga.</title>
        <authorList>
            <person name="Ferreira-Neto J.R.C."/>
            <person name="da Silva M.D."/>
            <person name="Binneck E."/>
            <person name="de Melo N.F."/>
            <person name="da Silva R.H."/>
            <person name="de Melo A.L.T.M."/>
            <person name="Pandolfi V."/>
            <person name="Bustamante F.O."/>
            <person name="Brasileiro-Vidal A.C."/>
            <person name="Benko-Iseppon A.M."/>
        </authorList>
    </citation>
    <scope>NUCLEOTIDE SEQUENCE [LARGE SCALE GENOMIC DNA]</scope>
    <source>
        <tissue evidence="2">Leaves</tissue>
    </source>
</reference>